<dbReference type="RefSeq" id="WP_382410222.1">
    <property type="nucleotide sequence ID" value="NZ_JBHSGU010000019.1"/>
</dbReference>
<dbReference type="Proteomes" id="UP001595897">
    <property type="component" value="Unassembled WGS sequence"/>
</dbReference>
<sequence>MGSDYYLTGYVYFIQAGEESAVKIGSTIEHVEKRRLALQTSNHHDLKVIGLIDIRKESGKNELDRIQYSALARKRETQIQSHFEKDKIRGEWFNLSKELRDYIFKHSNAL</sequence>
<organism evidence="1 2">
    <name type="scientific">Glaciecola siphonariae</name>
    <dbReference type="NCBI Taxonomy" id="521012"/>
    <lineage>
        <taxon>Bacteria</taxon>
        <taxon>Pseudomonadati</taxon>
        <taxon>Pseudomonadota</taxon>
        <taxon>Gammaproteobacteria</taxon>
        <taxon>Alteromonadales</taxon>
        <taxon>Alteromonadaceae</taxon>
        <taxon>Glaciecola</taxon>
    </lineage>
</organism>
<evidence type="ECO:0000313" key="1">
    <source>
        <dbReference type="EMBL" id="MFC4701594.1"/>
    </source>
</evidence>
<dbReference type="Pfam" id="PF13455">
    <property type="entry name" value="MUG113"/>
    <property type="match status" value="1"/>
</dbReference>
<gene>
    <name evidence="1" type="ORF">ACFO4O_15670</name>
</gene>
<name>A0ABV9M0J4_9ALTE</name>
<keyword evidence="2" id="KW-1185">Reference proteome</keyword>
<accession>A0ABV9M0J4</accession>
<reference evidence="2" key="1">
    <citation type="journal article" date="2019" name="Int. J. Syst. Evol. Microbiol.">
        <title>The Global Catalogue of Microorganisms (GCM) 10K type strain sequencing project: providing services to taxonomists for standard genome sequencing and annotation.</title>
        <authorList>
            <consortium name="The Broad Institute Genomics Platform"/>
            <consortium name="The Broad Institute Genome Sequencing Center for Infectious Disease"/>
            <person name="Wu L."/>
            <person name="Ma J."/>
        </authorList>
    </citation>
    <scope>NUCLEOTIDE SEQUENCE [LARGE SCALE GENOMIC DNA]</scope>
    <source>
        <strain evidence="2">KACC 12507</strain>
    </source>
</reference>
<protein>
    <submittedName>
        <fullName evidence="1">GIY-YIG nuclease family protein</fullName>
    </submittedName>
</protein>
<proteinExistence type="predicted"/>
<evidence type="ECO:0000313" key="2">
    <source>
        <dbReference type="Proteomes" id="UP001595897"/>
    </source>
</evidence>
<dbReference type="EMBL" id="JBHSGU010000019">
    <property type="protein sequence ID" value="MFC4701594.1"/>
    <property type="molecule type" value="Genomic_DNA"/>
</dbReference>
<comment type="caution">
    <text evidence="1">The sequence shown here is derived from an EMBL/GenBank/DDBJ whole genome shotgun (WGS) entry which is preliminary data.</text>
</comment>